<dbReference type="AlphaFoldDB" id="A0A162N4T2"/>
<feature type="domain" description="Uroporphyrinogen decarboxylase (URO-D)" evidence="1">
    <location>
        <begin position="201"/>
        <end position="408"/>
    </location>
</feature>
<dbReference type="SUPFAM" id="SSF51726">
    <property type="entry name" value="UROD/MetE-like"/>
    <property type="match status" value="1"/>
</dbReference>
<dbReference type="STRING" id="520767.ATZ99_00110"/>
<dbReference type="InterPro" id="IPR038071">
    <property type="entry name" value="UROD/MetE-like_sf"/>
</dbReference>
<organism evidence="2 3">
    <name type="scientific">Thermovenabulum gondwanense</name>
    <dbReference type="NCBI Taxonomy" id="520767"/>
    <lineage>
        <taxon>Bacteria</taxon>
        <taxon>Bacillati</taxon>
        <taxon>Bacillota</taxon>
        <taxon>Clostridia</taxon>
        <taxon>Thermosediminibacterales</taxon>
        <taxon>Thermosediminibacteraceae</taxon>
        <taxon>Thermovenabulum</taxon>
    </lineage>
</organism>
<protein>
    <recommendedName>
        <fullName evidence="1">Uroporphyrinogen decarboxylase (URO-D) domain-containing protein</fullName>
    </recommendedName>
</protein>
<dbReference type="RefSeq" id="WP_068747225.1">
    <property type="nucleotide sequence ID" value="NZ_LOHZ01000011.1"/>
</dbReference>
<dbReference type="Gene3D" id="3.20.20.210">
    <property type="match status" value="1"/>
</dbReference>
<accession>A0A162N4T2</accession>
<name>A0A162N4T2_9FIRM</name>
<dbReference type="InterPro" id="IPR052024">
    <property type="entry name" value="Methanogen_methyltrans"/>
</dbReference>
<reference evidence="2 3" key="1">
    <citation type="submission" date="2015-12" db="EMBL/GenBank/DDBJ databases">
        <title>Draft genome of Thermovenabulum gondwanense isolated from a red thermophilic microbial mat colonisisng an outflow channel of a bore well.</title>
        <authorList>
            <person name="Patel B.K."/>
        </authorList>
    </citation>
    <scope>NUCLEOTIDE SEQUENCE [LARGE SCALE GENOMIC DNA]</scope>
    <source>
        <strain evidence="2 3">R270</strain>
    </source>
</reference>
<sequence>MAFKTAEELAKERLARIEAAINLEEPDRVPYSGVGGDVIAAYAGITQYEYCFDYEKTREAIVKFHKDFPCDWSFAAGFTGVGIPPLSFAFAEYPDVVMATGAALYGTVHDILADKCTRYPGRELDVVCSPQFIGGTFMQPEEYDQLIEDPVTFLAETILPRVCRNLETPQKAMTAMVRLGIESQRLFAFVLGVTRDLEELGFPSIPFTLGYAPLDLIGDGLRDEVNLMLDLKRYPEKVKMACKALIEPIMQAGLASKSIGVKLAFIPLHLNEYLSPKLYKEFYWPYLKEVILRFLDEGIKSFVFFEGRHDAHLETILELPKGWGIAYFEKTDVRKAKKLLEGHTCVMGGVPVSLIVSGTPEKIDAYVKNLLDEVKPGGGFILAPSVGIAPKDTPLENISALIEAVEKYGKY</sequence>
<dbReference type="GO" id="GO:0006779">
    <property type="term" value="P:porphyrin-containing compound biosynthetic process"/>
    <property type="evidence" value="ECO:0007669"/>
    <property type="project" value="InterPro"/>
</dbReference>
<dbReference type="EMBL" id="LOHZ01000011">
    <property type="protein sequence ID" value="KYO69863.1"/>
    <property type="molecule type" value="Genomic_DNA"/>
</dbReference>
<dbReference type="OrthoDB" id="9813603at2"/>
<gene>
    <name evidence="2" type="ORF">ATZ99_00110</name>
</gene>
<proteinExistence type="predicted"/>
<comment type="caution">
    <text evidence="2">The sequence shown here is derived from an EMBL/GenBank/DDBJ whole genome shotgun (WGS) entry which is preliminary data.</text>
</comment>
<dbReference type="Proteomes" id="UP000075737">
    <property type="component" value="Unassembled WGS sequence"/>
</dbReference>
<dbReference type="Pfam" id="PF01208">
    <property type="entry name" value="URO-D"/>
    <property type="match status" value="1"/>
</dbReference>
<dbReference type="PANTHER" id="PTHR47099">
    <property type="entry name" value="METHYLCOBAMIDE:COM METHYLTRANSFERASE MTBA"/>
    <property type="match status" value="1"/>
</dbReference>
<dbReference type="GO" id="GO:0004853">
    <property type="term" value="F:uroporphyrinogen decarboxylase activity"/>
    <property type="evidence" value="ECO:0007669"/>
    <property type="project" value="InterPro"/>
</dbReference>
<evidence type="ECO:0000313" key="3">
    <source>
        <dbReference type="Proteomes" id="UP000075737"/>
    </source>
</evidence>
<dbReference type="PANTHER" id="PTHR47099:SF1">
    <property type="entry name" value="METHYLCOBAMIDE:COM METHYLTRANSFERASE MTBA"/>
    <property type="match status" value="1"/>
</dbReference>
<evidence type="ECO:0000313" key="2">
    <source>
        <dbReference type="EMBL" id="KYO69863.1"/>
    </source>
</evidence>
<evidence type="ECO:0000259" key="1">
    <source>
        <dbReference type="Pfam" id="PF01208"/>
    </source>
</evidence>
<dbReference type="InterPro" id="IPR000257">
    <property type="entry name" value="Uroporphyrinogen_deCOase"/>
</dbReference>
<keyword evidence="3" id="KW-1185">Reference proteome</keyword>